<dbReference type="EMBL" id="JABCKI010001769">
    <property type="protein sequence ID" value="KAG5648654.1"/>
    <property type="molecule type" value="Genomic_DNA"/>
</dbReference>
<name>A0A9P7GDQ5_9AGAR</name>
<proteinExistence type="predicted"/>
<accession>A0A9P7GDQ5</accession>
<reference evidence="1" key="1">
    <citation type="submission" date="2021-02" db="EMBL/GenBank/DDBJ databases">
        <authorList>
            <person name="Nieuwenhuis M."/>
            <person name="Van De Peppel L.J.J."/>
        </authorList>
    </citation>
    <scope>NUCLEOTIDE SEQUENCE</scope>
    <source>
        <strain evidence="1">D49</strain>
    </source>
</reference>
<gene>
    <name evidence="1" type="ORF">H0H81_006787</name>
</gene>
<dbReference type="OrthoDB" id="2668963at2759"/>
<evidence type="ECO:0000313" key="1">
    <source>
        <dbReference type="EMBL" id="KAG5648654.1"/>
    </source>
</evidence>
<evidence type="ECO:0000313" key="2">
    <source>
        <dbReference type="Proteomes" id="UP000717328"/>
    </source>
</evidence>
<dbReference type="Proteomes" id="UP000717328">
    <property type="component" value="Unassembled WGS sequence"/>
</dbReference>
<sequence>MARKALSQTKKAQIDQEKHDLLMARAVIRYQQELAKPDSEKRDGLQKDKSWISVEESDEVVQYTVEIASWGHPLSQRRLKEHVDHILRKRLGSKFPSDSVGVNWTRHFIEKHSKRLHIYTAKPLDTARGQAVNPEANARYFDTVENVQLRGDSGKPIAPECTFAIDEIGFQPNGDEGFEKVIGAPGKKLQYKQQAGTHKNTTVLITVGAGGVALNPAIIFKGLAYLVCWKQDNPANAL</sequence>
<dbReference type="AlphaFoldDB" id="A0A9P7GDQ5"/>
<comment type="caution">
    <text evidence="1">The sequence shown here is derived from an EMBL/GenBank/DDBJ whole genome shotgun (WGS) entry which is preliminary data.</text>
</comment>
<reference evidence="1" key="2">
    <citation type="submission" date="2021-10" db="EMBL/GenBank/DDBJ databases">
        <title>Phylogenomics reveals ancestral predisposition of the termite-cultivated fungus Termitomyces towards a domesticated lifestyle.</title>
        <authorList>
            <person name="Auxier B."/>
            <person name="Grum-Grzhimaylo A."/>
            <person name="Cardenas M.E."/>
            <person name="Lodge J.D."/>
            <person name="Laessoe T."/>
            <person name="Pedersen O."/>
            <person name="Smith M.E."/>
            <person name="Kuyper T.W."/>
            <person name="Franco-Molano E.A."/>
            <person name="Baroni T.J."/>
            <person name="Aanen D.K."/>
        </authorList>
    </citation>
    <scope>NUCLEOTIDE SEQUENCE</scope>
    <source>
        <strain evidence="1">D49</strain>
    </source>
</reference>
<evidence type="ECO:0008006" key="3">
    <source>
        <dbReference type="Google" id="ProtNLM"/>
    </source>
</evidence>
<keyword evidence="2" id="KW-1185">Reference proteome</keyword>
<organism evidence="1 2">
    <name type="scientific">Sphagnurus paluster</name>
    <dbReference type="NCBI Taxonomy" id="117069"/>
    <lineage>
        <taxon>Eukaryota</taxon>
        <taxon>Fungi</taxon>
        <taxon>Dikarya</taxon>
        <taxon>Basidiomycota</taxon>
        <taxon>Agaricomycotina</taxon>
        <taxon>Agaricomycetes</taxon>
        <taxon>Agaricomycetidae</taxon>
        <taxon>Agaricales</taxon>
        <taxon>Tricholomatineae</taxon>
        <taxon>Lyophyllaceae</taxon>
        <taxon>Sphagnurus</taxon>
    </lineage>
</organism>
<protein>
    <recommendedName>
        <fullName evidence="3">HTH CENPB-type domain-containing protein</fullName>
    </recommendedName>
</protein>